<accession>A0ACC2WGH8</accession>
<name>A0ACC2WGH8_9TREE</name>
<proteinExistence type="predicted"/>
<gene>
    <name evidence="1" type="ORF">QFC20_002793</name>
</gene>
<protein>
    <submittedName>
        <fullName evidence="1">Uncharacterized protein</fullName>
    </submittedName>
</protein>
<reference evidence="1" key="1">
    <citation type="submission" date="2023-04" db="EMBL/GenBank/DDBJ databases">
        <title>Draft Genome sequencing of Naganishia species isolated from polar environments using Oxford Nanopore Technology.</title>
        <authorList>
            <person name="Leo P."/>
            <person name="Venkateswaran K."/>
        </authorList>
    </citation>
    <scope>NUCLEOTIDE SEQUENCE</scope>
    <source>
        <strain evidence="1">MNA-CCFEE 5262</strain>
    </source>
</reference>
<comment type="caution">
    <text evidence="1">The sequence shown here is derived from an EMBL/GenBank/DDBJ whole genome shotgun (WGS) entry which is preliminary data.</text>
</comment>
<keyword evidence="2" id="KW-1185">Reference proteome</keyword>
<sequence>MQRFASAPTRCLLASARAPISRRLSTRSSHIVGPPATARAISVATSKELRKSWIVRGLQTGPGAGRETKRRIGLGLLMSLAAFGVLYTTTSAVYSDSQRSDSEHVAADPYLHKTHPDGPQAGDMPAPTPTDGMRLISAAELAKHTTRENGLWISIEGVVWSVGDFVDKHPGGAKIVIQNCGKDATALFKSLHPPDAIEDNLKPEDKIGMIDPSELAALQSSSNGVNQDVETRIKKAREGMMGVDGMVNLDDFEVSNPNLDKRTANTETVLSPEQELAHKILTPAALAYYASGSDDEWTMGANRTAYRRIRFRPRVLRKVGEVDPSTEILGVKTSLPICIAPAALAKLGHPLGEVNLTRGAGETGILQVISSNSSCSLDELAAERKEGQELAWQLYVATDRDRAEKTIKKAFNLGMSSIWLTVDAPVGGNRERDTKEKISRDPPKLGEKSENSGSTSAAQFSYVDPNLTWEDIPWIKSLAPGKPLVIKGISCVEDAILAKEHGCQGIVLSNHGGRQLDGARPPIDVLQEIRRERPELLKEMEVYVDGGIRRGTDVLKALCLGAKAVGLGRPFLYAQSAYGEDGVVKAVQILEEEIQTGMRLLGVTKVSELKPELVECLPP</sequence>
<evidence type="ECO:0000313" key="1">
    <source>
        <dbReference type="EMBL" id="KAJ9110752.1"/>
    </source>
</evidence>
<dbReference type="Proteomes" id="UP001230649">
    <property type="component" value="Unassembled WGS sequence"/>
</dbReference>
<evidence type="ECO:0000313" key="2">
    <source>
        <dbReference type="Proteomes" id="UP001230649"/>
    </source>
</evidence>
<organism evidence="1 2">
    <name type="scientific">Naganishia adeliensis</name>
    <dbReference type="NCBI Taxonomy" id="92952"/>
    <lineage>
        <taxon>Eukaryota</taxon>
        <taxon>Fungi</taxon>
        <taxon>Dikarya</taxon>
        <taxon>Basidiomycota</taxon>
        <taxon>Agaricomycotina</taxon>
        <taxon>Tremellomycetes</taxon>
        <taxon>Filobasidiales</taxon>
        <taxon>Filobasidiaceae</taxon>
        <taxon>Naganishia</taxon>
    </lineage>
</organism>
<dbReference type="EMBL" id="JASBWS010000022">
    <property type="protein sequence ID" value="KAJ9110752.1"/>
    <property type="molecule type" value="Genomic_DNA"/>
</dbReference>